<evidence type="ECO:0000256" key="1">
    <source>
        <dbReference type="ARBA" id="ARBA00004496"/>
    </source>
</evidence>
<keyword evidence="6" id="KW-0805">Transcription regulation</keyword>
<dbReference type="SUPFAM" id="SSF47979">
    <property type="entry name" value="Iron-dependent repressor protein, dimerization domain"/>
    <property type="match status" value="1"/>
</dbReference>
<comment type="similarity">
    <text evidence="2">Belongs to the DtxR/MntR family.</text>
</comment>
<evidence type="ECO:0000259" key="9">
    <source>
        <dbReference type="PROSITE" id="PS50944"/>
    </source>
</evidence>
<keyword evidence="11" id="KW-1185">Reference proteome</keyword>
<dbReference type="FunFam" id="1.10.60.10:FF:000001">
    <property type="entry name" value="Iron dependent repressor"/>
    <property type="match status" value="1"/>
</dbReference>
<dbReference type="Pfam" id="PF02742">
    <property type="entry name" value="Fe_dep_repr_C"/>
    <property type="match status" value="1"/>
</dbReference>
<dbReference type="InterPro" id="IPR050536">
    <property type="entry name" value="DtxR_MntR_Metal-Reg"/>
</dbReference>
<protein>
    <submittedName>
        <fullName evidence="10">Iron (Metal) dependent repressor, DtxR family</fullName>
    </submittedName>
</protein>
<dbReference type="SUPFAM" id="SSF50037">
    <property type="entry name" value="C-terminal domain of transcriptional repressors"/>
    <property type="match status" value="1"/>
</dbReference>
<dbReference type="Pfam" id="PF01325">
    <property type="entry name" value="Fe_dep_repress"/>
    <property type="match status" value="1"/>
</dbReference>
<keyword evidence="7" id="KW-0238">DNA-binding</keyword>
<evidence type="ECO:0000313" key="11">
    <source>
        <dbReference type="Proteomes" id="UP000199406"/>
    </source>
</evidence>
<dbReference type="InterPro" id="IPR036390">
    <property type="entry name" value="WH_DNA-bd_sf"/>
</dbReference>
<evidence type="ECO:0000256" key="8">
    <source>
        <dbReference type="ARBA" id="ARBA00023163"/>
    </source>
</evidence>
<dbReference type="InterPro" id="IPR036421">
    <property type="entry name" value="Fe_dep_repressor_sf"/>
</dbReference>
<dbReference type="Proteomes" id="UP000199406">
    <property type="component" value="Unassembled WGS sequence"/>
</dbReference>
<evidence type="ECO:0000256" key="3">
    <source>
        <dbReference type="ARBA" id="ARBA00011738"/>
    </source>
</evidence>
<dbReference type="SMART" id="SM00529">
    <property type="entry name" value="HTH_DTXR"/>
    <property type="match status" value="1"/>
</dbReference>
<feature type="domain" description="HTH dtxR-type" evidence="9">
    <location>
        <begin position="4"/>
        <end position="65"/>
    </location>
</feature>
<dbReference type="Gene3D" id="1.10.10.10">
    <property type="entry name" value="Winged helix-like DNA-binding domain superfamily/Winged helix DNA-binding domain"/>
    <property type="match status" value="1"/>
</dbReference>
<gene>
    <name evidence="10" type="ORF">SAMN05660662_0843</name>
</gene>
<organism evidence="10 11">
    <name type="scientific">Blastococcus aurantiacus</name>
    <dbReference type="NCBI Taxonomy" id="1550231"/>
    <lineage>
        <taxon>Bacteria</taxon>
        <taxon>Bacillati</taxon>
        <taxon>Actinomycetota</taxon>
        <taxon>Actinomycetes</taxon>
        <taxon>Geodermatophilales</taxon>
        <taxon>Geodermatophilaceae</taxon>
        <taxon>Blastococcus</taxon>
    </lineage>
</organism>
<comment type="subunit">
    <text evidence="3">Homodimer.</text>
</comment>
<evidence type="ECO:0000313" key="10">
    <source>
        <dbReference type="EMBL" id="SDF04313.1"/>
    </source>
</evidence>
<dbReference type="AlphaFoldDB" id="A0A1G7HVF3"/>
<sequence length="241" mass="26472">MNDLIDTTEMYLRTIFELEEEGITPLRARIAERLHQSGPTVSQTVARMERDGLLTVEGDRHLQLSDEGRQLATAVMRKHRLAECLLVDVIGLDYADVHEEACRWEHVMSEAVERRLLALLGNPSVSPFGNPIPGLEALRGDEPLGGETSAVLDALTVLSTTATAEGRPVVIRRISEQLQENPELLRALADQGVRPGVTMEARLVEGSVSLNGYVLPLEVARHMFVSAVDEELTPLEAAPLL</sequence>
<dbReference type="InterPro" id="IPR022687">
    <property type="entry name" value="HTH_DTXR"/>
</dbReference>
<dbReference type="InterPro" id="IPR038157">
    <property type="entry name" value="FeoA_core_dom"/>
</dbReference>
<evidence type="ECO:0000256" key="5">
    <source>
        <dbReference type="ARBA" id="ARBA00023004"/>
    </source>
</evidence>
<accession>A0A1G7HVF3</accession>
<dbReference type="Gene3D" id="2.30.30.90">
    <property type="match status" value="1"/>
</dbReference>
<dbReference type="RefSeq" id="WP_091763803.1">
    <property type="nucleotide sequence ID" value="NZ_FNBT01000001.1"/>
</dbReference>
<evidence type="ECO:0000256" key="6">
    <source>
        <dbReference type="ARBA" id="ARBA00023015"/>
    </source>
</evidence>
<evidence type="ECO:0000256" key="4">
    <source>
        <dbReference type="ARBA" id="ARBA00022490"/>
    </source>
</evidence>
<evidence type="ECO:0000256" key="2">
    <source>
        <dbReference type="ARBA" id="ARBA00007871"/>
    </source>
</evidence>
<dbReference type="PANTHER" id="PTHR33238">
    <property type="entry name" value="IRON (METAL) DEPENDENT REPRESSOR, DTXR FAMILY"/>
    <property type="match status" value="1"/>
</dbReference>
<dbReference type="GO" id="GO:0046983">
    <property type="term" value="F:protein dimerization activity"/>
    <property type="evidence" value="ECO:0007669"/>
    <property type="project" value="InterPro"/>
</dbReference>
<dbReference type="GO" id="GO:0045892">
    <property type="term" value="P:negative regulation of DNA-templated transcription"/>
    <property type="evidence" value="ECO:0007669"/>
    <property type="project" value="TreeGrafter"/>
</dbReference>
<dbReference type="GO" id="GO:0003700">
    <property type="term" value="F:DNA-binding transcription factor activity"/>
    <property type="evidence" value="ECO:0007669"/>
    <property type="project" value="InterPro"/>
</dbReference>
<comment type="subcellular location">
    <subcellularLocation>
        <location evidence="1">Cytoplasm</location>
    </subcellularLocation>
</comment>
<name>A0A1G7HVF3_9ACTN</name>
<keyword evidence="4" id="KW-0963">Cytoplasm</keyword>
<dbReference type="GO" id="GO:0005737">
    <property type="term" value="C:cytoplasm"/>
    <property type="evidence" value="ECO:0007669"/>
    <property type="project" value="UniProtKB-SubCell"/>
</dbReference>
<dbReference type="EMBL" id="FNBT01000001">
    <property type="protein sequence ID" value="SDF04313.1"/>
    <property type="molecule type" value="Genomic_DNA"/>
</dbReference>
<dbReference type="FunFam" id="1.10.10.10:FF:000067">
    <property type="entry name" value="Iron-dependent repressor IdeR"/>
    <property type="match status" value="1"/>
</dbReference>
<dbReference type="PROSITE" id="PS50944">
    <property type="entry name" value="HTH_DTXR"/>
    <property type="match status" value="1"/>
</dbReference>
<dbReference type="PANTHER" id="PTHR33238:SF10">
    <property type="entry name" value="IRON-DEPENDENT REPRESSOR IDER"/>
    <property type="match status" value="1"/>
</dbReference>
<dbReference type="SUPFAM" id="SSF46785">
    <property type="entry name" value="Winged helix' DNA-binding domain"/>
    <property type="match status" value="1"/>
</dbReference>
<dbReference type="InterPro" id="IPR022689">
    <property type="entry name" value="Iron_dep_repressor"/>
</dbReference>
<dbReference type="Gene3D" id="1.10.60.10">
    <property type="entry name" value="Iron dependent repressor, metal binding and dimerisation domain"/>
    <property type="match status" value="1"/>
</dbReference>
<dbReference type="GO" id="GO:0003677">
    <property type="term" value="F:DNA binding"/>
    <property type="evidence" value="ECO:0007669"/>
    <property type="project" value="UniProtKB-KW"/>
</dbReference>
<dbReference type="STRING" id="1550231.SAMN05660662_0843"/>
<dbReference type="InterPro" id="IPR036388">
    <property type="entry name" value="WH-like_DNA-bd_sf"/>
</dbReference>
<dbReference type="InterPro" id="IPR001367">
    <property type="entry name" value="Fe_dep_repressor"/>
</dbReference>
<reference evidence="11" key="1">
    <citation type="submission" date="2016-10" db="EMBL/GenBank/DDBJ databases">
        <authorList>
            <person name="Varghese N."/>
            <person name="Submissions S."/>
        </authorList>
    </citation>
    <scope>NUCLEOTIDE SEQUENCE [LARGE SCALE GENOMIC DNA]</scope>
    <source>
        <strain evidence="11">DSM 44268</strain>
    </source>
</reference>
<evidence type="ECO:0000256" key="7">
    <source>
        <dbReference type="ARBA" id="ARBA00023125"/>
    </source>
</evidence>
<keyword evidence="8" id="KW-0804">Transcription</keyword>
<dbReference type="InterPro" id="IPR008988">
    <property type="entry name" value="Transcriptional_repressor_C"/>
</dbReference>
<dbReference type="GO" id="GO:0046914">
    <property type="term" value="F:transition metal ion binding"/>
    <property type="evidence" value="ECO:0007669"/>
    <property type="project" value="InterPro"/>
</dbReference>
<dbReference type="OrthoDB" id="3208141at2"/>
<proteinExistence type="inferred from homology"/>
<keyword evidence="5" id="KW-0408">Iron</keyword>